<dbReference type="EMBL" id="BT123076">
    <property type="protein sequence ID" value="ADE76417.1"/>
    <property type="molecule type" value="mRNA"/>
</dbReference>
<evidence type="ECO:0000256" key="5">
    <source>
        <dbReference type="ARBA" id="ARBA00023180"/>
    </source>
</evidence>
<dbReference type="Gene3D" id="2.120.10.30">
    <property type="entry name" value="TolB, C-terminal domain"/>
    <property type="match status" value="1"/>
</dbReference>
<evidence type="ECO:0000256" key="3">
    <source>
        <dbReference type="ARBA" id="ARBA00022553"/>
    </source>
</evidence>
<feature type="chain" id="PRO_5010821358" description="Strictosidine synthase conserved region domain-containing protein" evidence="6">
    <location>
        <begin position="22"/>
        <end position="367"/>
    </location>
</feature>
<feature type="signal peptide" evidence="6">
    <location>
        <begin position="1"/>
        <end position="21"/>
    </location>
</feature>
<keyword evidence="4" id="KW-0926">Vacuole</keyword>
<dbReference type="OMA" id="ERVENWT"/>
<dbReference type="AlphaFoldDB" id="A9NLG9"/>
<evidence type="ECO:0000256" key="2">
    <source>
        <dbReference type="ARBA" id="ARBA00009191"/>
    </source>
</evidence>
<dbReference type="InterPro" id="IPR011042">
    <property type="entry name" value="6-blade_b-propeller_TolB-like"/>
</dbReference>
<keyword evidence="3" id="KW-0597">Phosphoprotein</keyword>
<dbReference type="Pfam" id="PF20067">
    <property type="entry name" value="SSL_N"/>
    <property type="match status" value="1"/>
</dbReference>
<evidence type="ECO:0000313" key="9">
    <source>
        <dbReference type="EMBL" id="ADE76417.1"/>
    </source>
</evidence>
<dbReference type="PANTHER" id="PTHR10426">
    <property type="entry name" value="STRICTOSIDINE SYNTHASE-RELATED"/>
    <property type="match status" value="1"/>
</dbReference>
<evidence type="ECO:0000256" key="6">
    <source>
        <dbReference type="SAM" id="SignalP"/>
    </source>
</evidence>
<dbReference type="GO" id="GO:0012505">
    <property type="term" value="C:endomembrane system"/>
    <property type="evidence" value="ECO:0007669"/>
    <property type="project" value="TreeGrafter"/>
</dbReference>
<organism evidence="8">
    <name type="scientific">Picea sitchensis</name>
    <name type="common">Sitka spruce</name>
    <name type="synonym">Pinus sitchensis</name>
    <dbReference type="NCBI Taxonomy" id="3332"/>
    <lineage>
        <taxon>Eukaryota</taxon>
        <taxon>Viridiplantae</taxon>
        <taxon>Streptophyta</taxon>
        <taxon>Embryophyta</taxon>
        <taxon>Tracheophyta</taxon>
        <taxon>Spermatophyta</taxon>
        <taxon>Pinopsida</taxon>
        <taxon>Pinidae</taxon>
        <taxon>Conifers I</taxon>
        <taxon>Pinales</taxon>
        <taxon>Pinaceae</taxon>
        <taxon>Picea</taxon>
    </lineage>
</organism>
<comment type="subcellular location">
    <subcellularLocation>
        <location evidence="1">Vacuole</location>
    </subcellularLocation>
</comment>
<feature type="domain" description="Strictosidine synthase conserved region" evidence="7">
    <location>
        <begin position="158"/>
        <end position="244"/>
    </location>
</feature>
<dbReference type="GO" id="GO:0005773">
    <property type="term" value="C:vacuole"/>
    <property type="evidence" value="ECO:0007669"/>
    <property type="project" value="UniProtKB-SubCell"/>
</dbReference>
<dbReference type="InterPro" id="IPR018119">
    <property type="entry name" value="Strictosidine_synth_cons-reg"/>
</dbReference>
<keyword evidence="6" id="KW-0732">Signal</keyword>
<evidence type="ECO:0000256" key="4">
    <source>
        <dbReference type="ARBA" id="ARBA00022554"/>
    </source>
</evidence>
<protein>
    <recommendedName>
        <fullName evidence="7">Strictosidine synthase conserved region domain-containing protein</fullName>
    </recommendedName>
</protein>
<proteinExistence type="evidence at transcript level"/>
<dbReference type="EMBL" id="EF082102">
    <property type="protein sequence ID" value="ABK21480.1"/>
    <property type="molecule type" value="mRNA"/>
</dbReference>
<accession>A9NLG9</accession>
<evidence type="ECO:0000256" key="1">
    <source>
        <dbReference type="ARBA" id="ARBA00004116"/>
    </source>
</evidence>
<dbReference type="Pfam" id="PF03088">
    <property type="entry name" value="Str_synth"/>
    <property type="match status" value="1"/>
</dbReference>
<sequence>MGAEGLIQNAVWVAVLCLASAAAWQALLRTSPIHPLPVHLLPRPPAEGVYAPNFRLNNAVKVGSGLIPGGEDLAVDREGRSFFTGCSDGWIKRVWIDQPDAERVENWTFVGGRPLGLALGPMDELIVCAGDRGLLNVTGDKVEVLCTEAGGLPFKTVDGVDVTKEGVVYFTELTYKYSPKDILLGVFEYLPHGRLLKYDPITKSATVLLTDLYFPNAVALSKKEDFFIYCETVIFRCRKYWLEGEKAGKVETFIENLPGFPDNVILDDDGTYWIGLIGERNIFWDLAAKYTSLRHLLLRISSFINLDPFLFPTAGVVGVREDGEAIAYYSDPKRSFITSGVKMGGRLYFVSLHENSIGRSPANFPDQ</sequence>
<name>A9NLG9_PICSI</name>
<keyword evidence="5" id="KW-0325">Glycoprotein</keyword>
<dbReference type="SUPFAM" id="SSF63829">
    <property type="entry name" value="Calcium-dependent phosphotriesterase"/>
    <property type="match status" value="1"/>
</dbReference>
<reference evidence="9" key="2">
    <citation type="submission" date="2010-04" db="EMBL/GenBank/DDBJ databases">
        <authorList>
            <person name="Reid K.E."/>
            <person name="Liao N."/>
            <person name="Chan S."/>
            <person name="Docking R."/>
            <person name="Taylor G."/>
            <person name="Moore R."/>
            <person name="Mayo M."/>
            <person name="Munro S."/>
            <person name="King J."/>
            <person name="Yanchuk A."/>
            <person name="Holt R."/>
            <person name="Jones S."/>
            <person name="Marra M."/>
            <person name="Ritland C.E."/>
            <person name="Ritland K."/>
            <person name="Bohlmann J."/>
        </authorList>
    </citation>
    <scope>NUCLEOTIDE SEQUENCE</scope>
    <source>
        <tissue evidence="9">Bud</tissue>
    </source>
</reference>
<evidence type="ECO:0000259" key="7">
    <source>
        <dbReference type="Pfam" id="PF03088"/>
    </source>
</evidence>
<reference evidence="8" key="1">
    <citation type="journal article" date="2008" name="BMC Genomics">
        <title>A conifer genomics resource of 200,000 spruce (Picea spp.) ESTs and 6,464 high-quality, sequence-finished full-length cDNAs for Sitka spruce (Picea sitchensis).</title>
        <authorList>
            <person name="Ralph S.G."/>
            <person name="Chun H.J."/>
            <person name="Kolosova N."/>
            <person name="Cooper D."/>
            <person name="Oddy C."/>
            <person name="Ritland C.E."/>
            <person name="Kirkpatrick R."/>
            <person name="Moore R."/>
            <person name="Barber S."/>
            <person name="Holt R.A."/>
            <person name="Jones S.J."/>
            <person name="Marra M.A."/>
            <person name="Douglas C.J."/>
            <person name="Ritland K."/>
            <person name="Bohlmann J."/>
        </authorList>
    </citation>
    <scope>NUCLEOTIDE SEQUENCE</scope>
    <source>
        <tissue evidence="8">Green portion of the leader tissue</tissue>
    </source>
</reference>
<dbReference type="PANTHER" id="PTHR10426:SF88">
    <property type="entry name" value="ADIPOCYTE PLASMA MEMBRANE-ASSOCIATED PROTEIN HEMOMUCIN-RELATED"/>
    <property type="match status" value="1"/>
</dbReference>
<evidence type="ECO:0000313" key="8">
    <source>
        <dbReference type="EMBL" id="ABK21480.1"/>
    </source>
</evidence>
<dbReference type="GO" id="GO:0016787">
    <property type="term" value="F:hydrolase activity"/>
    <property type="evidence" value="ECO:0007669"/>
    <property type="project" value="TreeGrafter"/>
</dbReference>
<comment type="similarity">
    <text evidence="2">Belongs to the strictosidine synthase family.</text>
</comment>